<evidence type="ECO:0000313" key="2">
    <source>
        <dbReference type="RefSeq" id="XP_075076899.1"/>
    </source>
</evidence>
<reference evidence="2" key="2">
    <citation type="submission" date="2025-08" db="UniProtKB">
        <authorList>
            <consortium name="RefSeq"/>
        </authorList>
    </citation>
    <scope>IDENTIFICATION</scope>
    <source>
        <tissue evidence="2">Leaf</tissue>
    </source>
</reference>
<sequence length="123" mass="14437">MKVNIACVQESRAGSKARDANRYKLWYSEVRKGKNGVSILVDIEFRECVVEVRRVNDRLMTIKLVVGECTFNVVSAYTHYASLDEEVKRRFWEGLDEIVRNVSPAERLFIGGFQLTYWVDRRW</sequence>
<proteinExistence type="predicted"/>
<organism evidence="1 2">
    <name type="scientific">Nicotiana tabacum</name>
    <name type="common">Common tobacco</name>
    <dbReference type="NCBI Taxonomy" id="4097"/>
    <lineage>
        <taxon>Eukaryota</taxon>
        <taxon>Viridiplantae</taxon>
        <taxon>Streptophyta</taxon>
        <taxon>Embryophyta</taxon>
        <taxon>Tracheophyta</taxon>
        <taxon>Spermatophyta</taxon>
        <taxon>Magnoliopsida</taxon>
        <taxon>eudicotyledons</taxon>
        <taxon>Gunneridae</taxon>
        <taxon>Pentapetalae</taxon>
        <taxon>asterids</taxon>
        <taxon>lamiids</taxon>
        <taxon>Solanales</taxon>
        <taxon>Solanaceae</taxon>
        <taxon>Nicotianoideae</taxon>
        <taxon>Nicotianeae</taxon>
        <taxon>Nicotiana</taxon>
    </lineage>
</organism>
<evidence type="ECO:0000313" key="1">
    <source>
        <dbReference type="Proteomes" id="UP000790787"/>
    </source>
</evidence>
<protein>
    <submittedName>
        <fullName evidence="2">Uncharacterized protein LOC142163504</fullName>
    </submittedName>
</protein>
<name>A0AC58RW96_TOBAC</name>
<gene>
    <name evidence="2" type="primary">LOC142163504</name>
</gene>
<dbReference type="Proteomes" id="UP000790787">
    <property type="component" value="Chromosome 8"/>
</dbReference>
<keyword evidence="1" id="KW-1185">Reference proteome</keyword>
<accession>A0AC58RW96</accession>
<reference evidence="1" key="1">
    <citation type="journal article" date="2014" name="Nat. Commun.">
        <title>The tobacco genome sequence and its comparison with those of tomato and potato.</title>
        <authorList>
            <person name="Sierro N."/>
            <person name="Battey J.N."/>
            <person name="Ouadi S."/>
            <person name="Bakaher N."/>
            <person name="Bovet L."/>
            <person name="Willig A."/>
            <person name="Goepfert S."/>
            <person name="Peitsch M.C."/>
            <person name="Ivanov N.V."/>
        </authorList>
    </citation>
    <scope>NUCLEOTIDE SEQUENCE [LARGE SCALE GENOMIC DNA]</scope>
</reference>
<dbReference type="RefSeq" id="XP_075076899.1">
    <property type="nucleotide sequence ID" value="XM_075220798.1"/>
</dbReference>